<evidence type="ECO:0000256" key="1">
    <source>
        <dbReference type="SAM" id="MobiDB-lite"/>
    </source>
</evidence>
<feature type="region of interest" description="Disordered" evidence="1">
    <location>
        <begin position="427"/>
        <end position="448"/>
    </location>
</feature>
<reference evidence="2" key="2">
    <citation type="submission" date="2022-01" db="EMBL/GenBank/DDBJ databases">
        <authorList>
            <person name="Yamashiro T."/>
            <person name="Shiraishi A."/>
            <person name="Satake H."/>
            <person name="Nakayama K."/>
        </authorList>
    </citation>
    <scope>NUCLEOTIDE SEQUENCE</scope>
</reference>
<feature type="region of interest" description="Disordered" evidence="1">
    <location>
        <begin position="63"/>
        <end position="83"/>
    </location>
</feature>
<proteinExistence type="predicted"/>
<feature type="region of interest" description="Disordered" evidence="1">
    <location>
        <begin position="108"/>
        <end position="127"/>
    </location>
</feature>
<evidence type="ECO:0000313" key="2">
    <source>
        <dbReference type="EMBL" id="GJT64377.1"/>
    </source>
</evidence>
<accession>A0ABQ5FNV5</accession>
<feature type="compositionally biased region" description="Polar residues" evidence="1">
    <location>
        <begin position="115"/>
        <end position="124"/>
    </location>
</feature>
<gene>
    <name evidence="2" type="ORF">Tco_1015857</name>
</gene>
<protein>
    <submittedName>
        <fullName evidence="2">Uncharacterized protein</fullName>
    </submittedName>
</protein>
<organism evidence="2 3">
    <name type="scientific">Tanacetum coccineum</name>
    <dbReference type="NCBI Taxonomy" id="301880"/>
    <lineage>
        <taxon>Eukaryota</taxon>
        <taxon>Viridiplantae</taxon>
        <taxon>Streptophyta</taxon>
        <taxon>Embryophyta</taxon>
        <taxon>Tracheophyta</taxon>
        <taxon>Spermatophyta</taxon>
        <taxon>Magnoliopsida</taxon>
        <taxon>eudicotyledons</taxon>
        <taxon>Gunneridae</taxon>
        <taxon>Pentapetalae</taxon>
        <taxon>asterids</taxon>
        <taxon>campanulids</taxon>
        <taxon>Asterales</taxon>
        <taxon>Asteraceae</taxon>
        <taxon>Asteroideae</taxon>
        <taxon>Anthemideae</taxon>
        <taxon>Anthemidinae</taxon>
        <taxon>Tanacetum</taxon>
    </lineage>
</organism>
<dbReference type="Proteomes" id="UP001151760">
    <property type="component" value="Unassembled WGS sequence"/>
</dbReference>
<name>A0ABQ5FNV5_9ASTR</name>
<keyword evidence="3" id="KW-1185">Reference proteome</keyword>
<sequence length="448" mass="48135">MLPFYCTPLATTDVVILDPTLEDLIAGTPSSKIVAKAEASYKRKASTSGATSIHVAKRTRYALAQSSSSTTRPSLFVGDDDEIDNDDDDDACVKITLVTPLRSAAMIPSLGNQGGSSTAPTAEDSQGKGLMVDDVAAPSAGASRPRPSSGPAPSFRNVSGDAIHTDFFPFSASPYYATYPVDGVARNCDFTQEEWDAPYRPTFGVLTKEVFKDLAIYKTIVDRFPTPGLKGYEEKVASLTGLELQVSALKKQVFGLNGKLSSSDASFTKSKEKRKERKKKIKSLTKTTVLEAKKDEEILRLKTTPSEFSSFFYGQFQVLVRKFLAFNEFSRVEGELLSLAASVGFERGLSMHRTKDEFAAALKKMANFMPELSTNVNFTAFTVASEHNEEMGISIALDDAVELVELGSGRVSSGPNDVVVALSAQEKGDGLDPSSAAGEEAAANPYGV</sequence>
<reference evidence="2" key="1">
    <citation type="journal article" date="2022" name="Int. J. Mol. Sci.">
        <title>Draft Genome of Tanacetum Coccineum: Genomic Comparison of Closely Related Tanacetum-Family Plants.</title>
        <authorList>
            <person name="Yamashiro T."/>
            <person name="Shiraishi A."/>
            <person name="Nakayama K."/>
            <person name="Satake H."/>
        </authorList>
    </citation>
    <scope>NUCLEOTIDE SEQUENCE</scope>
</reference>
<evidence type="ECO:0000313" key="3">
    <source>
        <dbReference type="Proteomes" id="UP001151760"/>
    </source>
</evidence>
<dbReference type="EMBL" id="BQNB010017539">
    <property type="protein sequence ID" value="GJT64377.1"/>
    <property type="molecule type" value="Genomic_DNA"/>
</dbReference>
<comment type="caution">
    <text evidence="2">The sequence shown here is derived from an EMBL/GenBank/DDBJ whole genome shotgun (WGS) entry which is preliminary data.</text>
</comment>
<feature type="compositionally biased region" description="Polar residues" evidence="1">
    <location>
        <begin position="64"/>
        <end position="73"/>
    </location>
</feature>